<dbReference type="InterPro" id="IPR006600">
    <property type="entry name" value="HTH_CenpB_DNA-bd_dom"/>
</dbReference>
<evidence type="ECO:0000313" key="3">
    <source>
        <dbReference type="EMBL" id="CAF2053469.1"/>
    </source>
</evidence>
<keyword evidence="1" id="KW-0238">DNA-binding</keyword>
<gene>
    <name evidence="4" type="ORF">UXM345_LOCUS9755</name>
    <name evidence="3" type="ORF">XDN619_LOCUS9128</name>
</gene>
<feature type="domain" description="HTH CENPB-type" evidence="2">
    <location>
        <begin position="155"/>
        <end position="226"/>
    </location>
</feature>
<protein>
    <recommendedName>
        <fullName evidence="2">HTH CENPB-type domain-containing protein</fullName>
    </recommendedName>
</protein>
<dbReference type="GO" id="GO:0003677">
    <property type="term" value="F:DNA binding"/>
    <property type="evidence" value="ECO:0007669"/>
    <property type="project" value="UniProtKB-KW"/>
</dbReference>
<dbReference type="SMART" id="SM00674">
    <property type="entry name" value="CENPB"/>
    <property type="match status" value="1"/>
</dbReference>
<dbReference type="EMBL" id="CAJNRG010003128">
    <property type="protein sequence ID" value="CAF2053469.1"/>
    <property type="molecule type" value="Genomic_DNA"/>
</dbReference>
<evidence type="ECO:0000313" key="4">
    <source>
        <dbReference type="EMBL" id="CAF3886369.1"/>
    </source>
</evidence>
<name>A0A816PZH2_9BILA</name>
<dbReference type="Proteomes" id="UP000663842">
    <property type="component" value="Unassembled WGS sequence"/>
</dbReference>
<dbReference type="EMBL" id="CAJOBF010000903">
    <property type="protein sequence ID" value="CAF3886369.1"/>
    <property type="molecule type" value="Genomic_DNA"/>
</dbReference>
<dbReference type="Gene3D" id="1.10.10.60">
    <property type="entry name" value="Homeodomain-like"/>
    <property type="match status" value="1"/>
</dbReference>
<comment type="caution">
    <text evidence="3">The sequence shown here is derived from an EMBL/GenBank/DDBJ whole genome shotgun (WGS) entry which is preliminary data.</text>
</comment>
<dbReference type="PROSITE" id="PS51253">
    <property type="entry name" value="HTH_CENPB"/>
    <property type="match status" value="1"/>
</dbReference>
<evidence type="ECO:0000313" key="5">
    <source>
        <dbReference type="Proteomes" id="UP000663887"/>
    </source>
</evidence>
<dbReference type="SUPFAM" id="SSF46689">
    <property type="entry name" value="Homeodomain-like"/>
    <property type="match status" value="1"/>
</dbReference>
<proteinExistence type="predicted"/>
<dbReference type="Proteomes" id="UP000663887">
    <property type="component" value="Unassembled WGS sequence"/>
</dbReference>
<evidence type="ECO:0000256" key="1">
    <source>
        <dbReference type="ARBA" id="ARBA00023125"/>
    </source>
</evidence>
<organism evidence="3 5">
    <name type="scientific">Rotaria magnacalcarata</name>
    <dbReference type="NCBI Taxonomy" id="392030"/>
    <lineage>
        <taxon>Eukaryota</taxon>
        <taxon>Metazoa</taxon>
        <taxon>Spiralia</taxon>
        <taxon>Gnathifera</taxon>
        <taxon>Rotifera</taxon>
        <taxon>Eurotatoria</taxon>
        <taxon>Bdelloidea</taxon>
        <taxon>Philodinida</taxon>
        <taxon>Philodinidae</taxon>
        <taxon>Rotaria</taxon>
    </lineage>
</organism>
<evidence type="ECO:0000259" key="2">
    <source>
        <dbReference type="PROSITE" id="PS51253"/>
    </source>
</evidence>
<accession>A0A816PZH2</accession>
<reference evidence="3" key="1">
    <citation type="submission" date="2021-02" db="EMBL/GenBank/DDBJ databases">
        <authorList>
            <person name="Nowell W R."/>
        </authorList>
    </citation>
    <scope>NUCLEOTIDE SEQUENCE</scope>
</reference>
<sequence length="341" mass="39977">MRNPHNVLKRLSRFIFEKFVDNSETPITLDEEHVVDNLFICLDSIVESTSYIFESETTLDFDEESNYSDDEDPDLAISTFQQNDSTHDADYEPDNDQEINLQNHFSLDYMKRAVDFFDEKDPVTGQRKRHWSTLKRHFRSIPNLQCINRFRKYIAAGGTRKQKLDDVDIFVYEQFENARYKLLSVHDIDLRRWGLKKARELNLNDFDASSKWLLAFKDRHRISRRKITQLVTKKHVEDREKVEQSAKDFVTETKKVIDQYNPNEVLNTDQVGINLKMYGNRTLSYMGEQSTWSMVRSIGKTTHSYTTQSIITLDGSVLGPLFLCLKEPTGKMSDNIFKKAI</sequence>
<dbReference type="AlphaFoldDB" id="A0A816PZH2"/>
<dbReference type="InterPro" id="IPR009057">
    <property type="entry name" value="Homeodomain-like_sf"/>
</dbReference>